<protein>
    <submittedName>
        <fullName evidence="1">Uncharacterized protein</fullName>
    </submittedName>
</protein>
<keyword evidence="2" id="KW-1185">Reference proteome</keyword>
<proteinExistence type="predicted"/>
<gene>
    <name evidence="1" type="ORF">WQQ_39940</name>
</gene>
<name>I7ZAA9_9GAMM</name>
<accession>I7ZAA9</accession>
<sequence length="60" mass="6545">MLALATERAVQNPTVVGASAQISTHLSFLIPAWATGPGPGRPTYNTHLRERKMIKKRLCS</sequence>
<organism evidence="1 2">
    <name type="scientific">Hydrocarboniphaga effusa AP103</name>
    <dbReference type="NCBI Taxonomy" id="1172194"/>
    <lineage>
        <taxon>Bacteria</taxon>
        <taxon>Pseudomonadati</taxon>
        <taxon>Pseudomonadota</taxon>
        <taxon>Gammaproteobacteria</taxon>
        <taxon>Nevskiales</taxon>
        <taxon>Nevskiaceae</taxon>
        <taxon>Hydrocarboniphaga</taxon>
    </lineage>
</organism>
<dbReference type="Proteomes" id="UP000003704">
    <property type="component" value="Unassembled WGS sequence"/>
</dbReference>
<comment type="caution">
    <text evidence="1">The sequence shown here is derived from an EMBL/GenBank/DDBJ whole genome shotgun (WGS) entry which is preliminary data.</text>
</comment>
<evidence type="ECO:0000313" key="1">
    <source>
        <dbReference type="EMBL" id="EIT68799.1"/>
    </source>
</evidence>
<reference evidence="1 2" key="1">
    <citation type="journal article" date="2012" name="J. Bacteriol.">
        <title>Genome Sequence of n-Alkane-Degrading Hydrocarboniphaga effusa Strain AP103T (ATCC BAA-332T).</title>
        <authorList>
            <person name="Chang H.K."/>
            <person name="Zylstra G.J."/>
            <person name="Chae J.C."/>
        </authorList>
    </citation>
    <scope>NUCLEOTIDE SEQUENCE [LARGE SCALE GENOMIC DNA]</scope>
    <source>
        <strain evidence="1 2">AP103</strain>
    </source>
</reference>
<evidence type="ECO:0000313" key="2">
    <source>
        <dbReference type="Proteomes" id="UP000003704"/>
    </source>
</evidence>
<dbReference type="EMBL" id="AKGD01000003">
    <property type="protein sequence ID" value="EIT68799.1"/>
    <property type="molecule type" value="Genomic_DNA"/>
</dbReference>
<dbReference type="AlphaFoldDB" id="I7ZAA9"/>